<reference evidence="1" key="1">
    <citation type="submission" date="2018-05" db="EMBL/GenBank/DDBJ databases">
        <authorList>
            <person name="Lanie J.A."/>
            <person name="Ng W.-L."/>
            <person name="Kazmierczak K.M."/>
            <person name="Andrzejewski T.M."/>
            <person name="Davidsen T.M."/>
            <person name="Wayne K.J."/>
            <person name="Tettelin H."/>
            <person name="Glass J.I."/>
            <person name="Rusch D."/>
            <person name="Podicherti R."/>
            <person name="Tsui H.-C.T."/>
            <person name="Winkler M.E."/>
        </authorList>
    </citation>
    <scope>NUCLEOTIDE SEQUENCE</scope>
</reference>
<dbReference type="EMBL" id="UINC01005272">
    <property type="protein sequence ID" value="SVA20241.1"/>
    <property type="molecule type" value="Genomic_DNA"/>
</dbReference>
<dbReference type="InterPro" id="IPR045584">
    <property type="entry name" value="Pilin-like"/>
</dbReference>
<dbReference type="PANTHER" id="PTHR30093">
    <property type="entry name" value="GENERAL SECRETION PATHWAY PROTEIN G"/>
    <property type="match status" value="1"/>
</dbReference>
<evidence type="ECO:0000313" key="1">
    <source>
        <dbReference type="EMBL" id="SVA20241.1"/>
    </source>
</evidence>
<gene>
    <name evidence="1" type="ORF">METZ01_LOCUS73095</name>
</gene>
<dbReference type="AlphaFoldDB" id="A0A381TXR3"/>
<name>A0A381TXR3_9ZZZZ</name>
<protein>
    <recommendedName>
        <fullName evidence="2">Prepilin-type cleavage/methylation domain-containing protein</fullName>
    </recommendedName>
</protein>
<dbReference type="InterPro" id="IPR012902">
    <property type="entry name" value="N_methyl_site"/>
</dbReference>
<dbReference type="SUPFAM" id="SSF54523">
    <property type="entry name" value="Pili subunits"/>
    <property type="match status" value="1"/>
</dbReference>
<dbReference type="Pfam" id="PF07963">
    <property type="entry name" value="N_methyl"/>
    <property type="match status" value="1"/>
</dbReference>
<sequence length="282" mass="31924">MKSRNLRSYSLDRQFGFTLIELLVVIAIIAILAALLLPALAKAKEKATGISCMNNGRQLQLAWFYFSGDNDDWIVPSRSWVAGGLNYDGNNSMNTDKAILMNEKLSALASYTETPEIYKCPADKSFVVKGRTTMARVRSFAMNSWLAGAWQGRRVTGSNGGNQGDGKSYNEFFKQTDFRDPTPSETWLFVDEHPDGINDGWLAVRMYSNGQAYWRDLPASYHNGACGFSFADGHSEIHKWIGAETCHPVERRYNSFNFFARTEESKRDYVWFKDHSTALTKR</sequence>
<evidence type="ECO:0008006" key="2">
    <source>
        <dbReference type="Google" id="ProtNLM"/>
    </source>
</evidence>
<dbReference type="Gene3D" id="3.30.700.10">
    <property type="entry name" value="Glycoprotein, Type 4 Pilin"/>
    <property type="match status" value="1"/>
</dbReference>
<dbReference type="PANTHER" id="PTHR30093:SF2">
    <property type="entry name" value="TYPE II SECRETION SYSTEM PROTEIN H"/>
    <property type="match status" value="1"/>
</dbReference>
<proteinExistence type="predicted"/>
<organism evidence="1">
    <name type="scientific">marine metagenome</name>
    <dbReference type="NCBI Taxonomy" id="408172"/>
    <lineage>
        <taxon>unclassified sequences</taxon>
        <taxon>metagenomes</taxon>
        <taxon>ecological metagenomes</taxon>
    </lineage>
</organism>
<dbReference type="NCBIfam" id="TIGR02532">
    <property type="entry name" value="IV_pilin_GFxxxE"/>
    <property type="match status" value="1"/>
</dbReference>
<accession>A0A381TXR3</accession>